<evidence type="ECO:0000256" key="2">
    <source>
        <dbReference type="ARBA" id="ARBA00004673"/>
    </source>
</evidence>
<evidence type="ECO:0000256" key="4">
    <source>
        <dbReference type="ARBA" id="ARBA00022448"/>
    </source>
</evidence>
<dbReference type="RefSeq" id="WP_062145090.1">
    <property type="nucleotide sequence ID" value="NZ_CP013002.1"/>
</dbReference>
<dbReference type="OrthoDB" id="9811281at2"/>
<keyword evidence="6 19" id="KW-0997">Cell inner membrane</keyword>
<reference evidence="24 25" key="1">
    <citation type="submission" date="2015-10" db="EMBL/GenBank/DDBJ databases">
        <title>Conservation of the essential genome among Caulobacter and Brevundimonas species.</title>
        <authorList>
            <person name="Scott D."/>
            <person name="Ely B."/>
        </authorList>
    </citation>
    <scope>NUCLEOTIDE SEQUENCE [LARGE SCALE GENOMIC DNA]</scope>
    <source>
        <strain evidence="24 25">CB4</strain>
    </source>
</reference>
<feature type="binding site" description="covalent" evidence="21">
    <location>
        <position position="125"/>
    </location>
    <ligand>
        <name>heme c</name>
        <dbReference type="ChEBI" id="CHEBI:61717"/>
        <label>1</label>
    </ligand>
</feature>
<evidence type="ECO:0000259" key="23">
    <source>
        <dbReference type="PROSITE" id="PS51007"/>
    </source>
</evidence>
<evidence type="ECO:0000256" key="10">
    <source>
        <dbReference type="ARBA" id="ARBA00022723"/>
    </source>
</evidence>
<evidence type="ECO:0000256" key="16">
    <source>
        <dbReference type="ARBA" id="ARBA00023004"/>
    </source>
</evidence>
<keyword evidence="8 19" id="KW-0679">Respiratory chain</keyword>
<evidence type="ECO:0000313" key="24">
    <source>
        <dbReference type="EMBL" id="ALL12759.1"/>
    </source>
</evidence>
<feature type="binding site" description="axial binding residue" evidence="20">
    <location>
        <position position="126"/>
    </location>
    <ligand>
        <name>heme c</name>
        <dbReference type="ChEBI" id="CHEBI:61717"/>
        <label>1</label>
    </ligand>
    <ligandPart>
        <name>Fe</name>
        <dbReference type="ChEBI" id="CHEBI:18248"/>
    </ligandPart>
</feature>
<dbReference type="InterPro" id="IPR032858">
    <property type="entry name" value="CcoP_N"/>
</dbReference>
<dbReference type="NCBIfam" id="TIGR00782">
    <property type="entry name" value="ccoP"/>
    <property type="match status" value="1"/>
</dbReference>
<evidence type="ECO:0000313" key="25">
    <source>
        <dbReference type="Proteomes" id="UP000056905"/>
    </source>
</evidence>
<feature type="binding site" description="axial binding residue" evidence="20">
    <location>
        <position position="263"/>
    </location>
    <ligand>
        <name>heme c</name>
        <dbReference type="ChEBI" id="CHEBI:61717"/>
        <label>1</label>
    </ligand>
    <ligandPart>
        <name>Fe</name>
        <dbReference type="ChEBI" id="CHEBI:18248"/>
    </ligandPart>
</feature>
<dbReference type="InterPro" id="IPR038414">
    <property type="entry name" value="CcoP_N_sf"/>
</dbReference>
<dbReference type="Pfam" id="PF13442">
    <property type="entry name" value="Cytochrome_CBB3"/>
    <property type="match status" value="1"/>
</dbReference>
<dbReference type="PROSITE" id="PS51007">
    <property type="entry name" value="CYTC"/>
    <property type="match status" value="2"/>
</dbReference>
<comment type="function">
    <text evidence="19">C-type cytochrome. Part of the cbb3-type cytochrome c oxidase complex.</text>
</comment>
<dbReference type="GO" id="GO:0016491">
    <property type="term" value="F:oxidoreductase activity"/>
    <property type="evidence" value="ECO:0007669"/>
    <property type="project" value="UniProtKB-KW"/>
</dbReference>
<evidence type="ECO:0000256" key="19">
    <source>
        <dbReference type="PIRNR" id="PIRNR000006"/>
    </source>
</evidence>
<dbReference type="UniPathway" id="UPA00705"/>
<keyword evidence="13 19" id="KW-0249">Electron transport</keyword>
<dbReference type="Pfam" id="PF00034">
    <property type="entry name" value="Cytochrom_C"/>
    <property type="match status" value="1"/>
</dbReference>
<dbReference type="SUPFAM" id="SSF46626">
    <property type="entry name" value="Cytochrome c"/>
    <property type="match status" value="2"/>
</dbReference>
<dbReference type="Proteomes" id="UP000056905">
    <property type="component" value="Chromosome"/>
</dbReference>
<keyword evidence="18 19" id="KW-0472">Membrane</keyword>
<feature type="binding site" description="axial binding residue" evidence="20">
    <location>
        <position position="222"/>
    </location>
    <ligand>
        <name>heme c</name>
        <dbReference type="ChEBI" id="CHEBI:61717"/>
        <label>2</label>
    </ligand>
    <ligandPart>
        <name>Fe</name>
        <dbReference type="ChEBI" id="CHEBI:18248"/>
    </ligandPart>
</feature>
<dbReference type="GO" id="GO:0005886">
    <property type="term" value="C:plasma membrane"/>
    <property type="evidence" value="ECO:0007669"/>
    <property type="project" value="UniProtKB-SubCell"/>
</dbReference>
<keyword evidence="9 22" id="KW-0812">Transmembrane</keyword>
<dbReference type="PRINTS" id="PR00605">
    <property type="entry name" value="CYTCHROMECIC"/>
</dbReference>
<comment type="subcellular location">
    <subcellularLocation>
        <location evidence="1 19">Cell inner membrane</location>
    </subcellularLocation>
</comment>
<keyword evidence="25" id="KW-1185">Reference proteome</keyword>
<evidence type="ECO:0000256" key="17">
    <source>
        <dbReference type="ARBA" id="ARBA00023065"/>
    </source>
</evidence>
<dbReference type="GO" id="GO:0005506">
    <property type="term" value="F:iron ion binding"/>
    <property type="evidence" value="ECO:0007669"/>
    <property type="project" value="InterPro"/>
</dbReference>
<feature type="domain" description="Cytochrome c" evidence="23">
    <location>
        <begin position="205"/>
        <end position="286"/>
    </location>
</feature>
<feature type="binding site" description="covalent" evidence="21">
    <location>
        <position position="218"/>
    </location>
    <ligand>
        <name>heme c</name>
        <dbReference type="ChEBI" id="CHEBI:61717"/>
        <label>2</label>
    </ligand>
</feature>
<organism evidence="24 25">
    <name type="scientific">Caulobacter henricii</name>
    <dbReference type="NCBI Taxonomy" id="69395"/>
    <lineage>
        <taxon>Bacteria</taxon>
        <taxon>Pseudomonadati</taxon>
        <taxon>Pseudomonadota</taxon>
        <taxon>Alphaproteobacteria</taxon>
        <taxon>Caulobacterales</taxon>
        <taxon>Caulobacteraceae</taxon>
        <taxon>Caulobacter</taxon>
    </lineage>
</organism>
<evidence type="ECO:0000256" key="15">
    <source>
        <dbReference type="ARBA" id="ARBA00023002"/>
    </source>
</evidence>
<dbReference type="PANTHER" id="PTHR33751:SF1">
    <property type="entry name" value="CBB3-TYPE CYTOCHROME C OXIDASE SUBUNIT FIXP"/>
    <property type="match status" value="1"/>
</dbReference>
<sequence>MASERETDDVSGVETTGHEWDGIRELDNPLPRWWLWTWYGTIAFAVVYMILMPAWPGLHGYTKGLLGQSDRAKVTSDLAALDVHRGAGAAMIRKASLAQIESDPQLQAYAQQVGQSVFGDNCATCHGIGGTGGKGYPNLRDDVWLWGGTLEDIQHTITVGIRADHPQTRTSQMPAFGRDQLLEPAAISDLTEYVVKLSGRPADAGAVARAAPVYASQCVACHGADGRGMPSVGAPNLTDSEWLYGSDRVAIRGQIFAGTGGVMPTWGNRLSPETIKALSVYVHANAGGQ</sequence>
<comment type="pathway">
    <text evidence="2 19">Energy metabolism; oxidative phosphorylation.</text>
</comment>
<evidence type="ECO:0000256" key="20">
    <source>
        <dbReference type="PIRSR" id="PIRSR000006-1"/>
    </source>
</evidence>
<evidence type="ECO:0000256" key="22">
    <source>
        <dbReference type="SAM" id="Phobius"/>
    </source>
</evidence>
<keyword evidence="7 19" id="KW-0349">Heme</keyword>
<keyword evidence="4 19" id="KW-0813">Transport</keyword>
<keyword evidence="12 19" id="KW-0375">Hydrogen ion transport</keyword>
<dbReference type="InterPro" id="IPR008168">
    <property type="entry name" value="Cyt_C_IC"/>
</dbReference>
<evidence type="ECO:0000256" key="6">
    <source>
        <dbReference type="ARBA" id="ARBA00022519"/>
    </source>
</evidence>
<feature type="binding site" description="axial binding residue" evidence="20">
    <location>
        <position position="173"/>
    </location>
    <ligand>
        <name>heme c</name>
        <dbReference type="ChEBI" id="CHEBI:61717"/>
        <label>2</label>
    </ligand>
    <ligandPart>
        <name>Fe</name>
        <dbReference type="ChEBI" id="CHEBI:18248"/>
    </ligandPart>
</feature>
<keyword evidence="11" id="KW-0677">Repeat</keyword>
<feature type="binding site" description="covalent" evidence="21">
    <location>
        <position position="221"/>
    </location>
    <ligand>
        <name>heme c</name>
        <dbReference type="ChEBI" id="CHEBI:61717"/>
        <label>2</label>
    </ligand>
</feature>
<evidence type="ECO:0000256" key="12">
    <source>
        <dbReference type="ARBA" id="ARBA00022781"/>
    </source>
</evidence>
<dbReference type="InterPro" id="IPR004678">
    <property type="entry name" value="Cyt_c_oxidase_cbb3_su3"/>
</dbReference>
<feature type="domain" description="Cytochrome c" evidence="23">
    <location>
        <begin position="109"/>
        <end position="198"/>
    </location>
</feature>
<evidence type="ECO:0000256" key="5">
    <source>
        <dbReference type="ARBA" id="ARBA00022475"/>
    </source>
</evidence>
<dbReference type="Pfam" id="PF14715">
    <property type="entry name" value="FixP_N"/>
    <property type="match status" value="1"/>
</dbReference>
<dbReference type="InterPro" id="IPR050597">
    <property type="entry name" value="Cytochrome_c_Oxidase_Subunit"/>
</dbReference>
<evidence type="ECO:0000256" key="9">
    <source>
        <dbReference type="ARBA" id="ARBA00022692"/>
    </source>
</evidence>
<dbReference type="InterPro" id="IPR009056">
    <property type="entry name" value="Cyt_c-like_dom"/>
</dbReference>
<evidence type="ECO:0000256" key="11">
    <source>
        <dbReference type="ARBA" id="ARBA00022737"/>
    </source>
</evidence>
<evidence type="ECO:0000256" key="7">
    <source>
        <dbReference type="ARBA" id="ARBA00022617"/>
    </source>
</evidence>
<comment type="cofactor">
    <cofactor evidence="19 21">
        <name>heme c</name>
        <dbReference type="ChEBI" id="CHEBI:61717"/>
    </cofactor>
    <text evidence="19 21">Binds 2 heme C groups per subunit.</text>
</comment>
<evidence type="ECO:0000256" key="1">
    <source>
        <dbReference type="ARBA" id="ARBA00004533"/>
    </source>
</evidence>
<keyword evidence="10 19" id="KW-0479">Metal-binding</keyword>
<evidence type="ECO:0000256" key="21">
    <source>
        <dbReference type="PIRSR" id="PIRSR000006-2"/>
    </source>
</evidence>
<keyword evidence="14 22" id="KW-1133">Transmembrane helix</keyword>
<evidence type="ECO:0000256" key="8">
    <source>
        <dbReference type="ARBA" id="ARBA00022660"/>
    </source>
</evidence>
<dbReference type="InterPro" id="IPR036909">
    <property type="entry name" value="Cyt_c-like_dom_sf"/>
</dbReference>
<keyword evidence="17 19" id="KW-0406">Ion transport</keyword>
<keyword evidence="15 19" id="KW-0560">Oxidoreductase</keyword>
<proteinExistence type="inferred from homology"/>
<dbReference type="PANTHER" id="PTHR33751">
    <property type="entry name" value="CBB3-TYPE CYTOCHROME C OXIDASE SUBUNIT FIXP"/>
    <property type="match status" value="1"/>
</dbReference>
<evidence type="ECO:0000256" key="18">
    <source>
        <dbReference type="ARBA" id="ARBA00023136"/>
    </source>
</evidence>
<accession>A0A0P0NXF1</accession>
<comment type="subunit">
    <text evidence="19">Component of the cbb3-type cytochrome c oxidase.</text>
</comment>
<keyword evidence="16 19" id="KW-0408">Iron</keyword>
<dbReference type="Gene3D" id="1.10.760.10">
    <property type="entry name" value="Cytochrome c-like domain"/>
    <property type="match status" value="2"/>
</dbReference>
<keyword evidence="5 19" id="KW-1003">Cell membrane</keyword>
<dbReference type="PIRSF" id="PIRSF000006">
    <property type="entry name" value="Cbb3-Cox_fixP"/>
    <property type="match status" value="1"/>
</dbReference>
<dbReference type="GO" id="GO:0020037">
    <property type="term" value="F:heme binding"/>
    <property type="evidence" value="ECO:0007669"/>
    <property type="project" value="InterPro"/>
</dbReference>
<dbReference type="GO" id="GO:1902600">
    <property type="term" value="P:proton transmembrane transport"/>
    <property type="evidence" value="ECO:0007669"/>
    <property type="project" value="UniProtKB-KW"/>
</dbReference>
<dbReference type="EMBL" id="CP013002">
    <property type="protein sequence ID" value="ALL12759.1"/>
    <property type="molecule type" value="Genomic_DNA"/>
</dbReference>
<feature type="transmembrane region" description="Helical" evidence="22">
    <location>
        <begin position="33"/>
        <end position="51"/>
    </location>
</feature>
<gene>
    <name evidence="24" type="ORF">AQ619_04970</name>
</gene>
<dbReference type="STRING" id="69395.AQ619_04970"/>
<feature type="binding site" description="covalent" evidence="21">
    <location>
        <position position="122"/>
    </location>
    <ligand>
        <name>heme c</name>
        <dbReference type="ChEBI" id="CHEBI:61717"/>
        <label>1</label>
    </ligand>
</feature>
<evidence type="ECO:0000256" key="14">
    <source>
        <dbReference type="ARBA" id="ARBA00022989"/>
    </source>
</evidence>
<dbReference type="KEGG" id="chq:AQ619_04970"/>
<protein>
    <recommendedName>
        <fullName evidence="19">Cbb3-type cytochrome c oxidase subunit</fullName>
    </recommendedName>
</protein>
<dbReference type="GO" id="GO:0006119">
    <property type="term" value="P:oxidative phosphorylation"/>
    <property type="evidence" value="ECO:0007669"/>
    <property type="project" value="UniProtKB-UniPathway"/>
</dbReference>
<evidence type="ECO:0000256" key="13">
    <source>
        <dbReference type="ARBA" id="ARBA00022982"/>
    </source>
</evidence>
<dbReference type="Gene3D" id="6.10.280.130">
    <property type="match status" value="1"/>
</dbReference>
<evidence type="ECO:0000256" key="3">
    <source>
        <dbReference type="ARBA" id="ARBA00006113"/>
    </source>
</evidence>
<dbReference type="AlphaFoldDB" id="A0A0P0NXF1"/>
<name>A0A0P0NXF1_9CAUL</name>
<dbReference type="GO" id="GO:0009055">
    <property type="term" value="F:electron transfer activity"/>
    <property type="evidence" value="ECO:0007669"/>
    <property type="project" value="InterPro"/>
</dbReference>
<comment type="similarity">
    <text evidence="3 19">Belongs to the CcoP / FixP family.</text>
</comment>